<evidence type="ECO:0000259" key="6">
    <source>
        <dbReference type="PROSITE" id="PS51833"/>
    </source>
</evidence>
<dbReference type="InterPro" id="IPR000719">
    <property type="entry name" value="Prot_kinase_dom"/>
</dbReference>
<dbReference type="Pfam" id="PF01590">
    <property type="entry name" value="GAF"/>
    <property type="match status" value="1"/>
</dbReference>
<name>A0ABS8XQ36_9BURK</name>
<organism evidence="7 8">
    <name type="scientific">Pelomonas cellulosilytica</name>
    <dbReference type="NCBI Taxonomy" id="2906762"/>
    <lineage>
        <taxon>Bacteria</taxon>
        <taxon>Pseudomonadati</taxon>
        <taxon>Pseudomonadota</taxon>
        <taxon>Betaproteobacteria</taxon>
        <taxon>Burkholderiales</taxon>
        <taxon>Sphaerotilaceae</taxon>
        <taxon>Roseateles</taxon>
    </lineage>
</organism>
<evidence type="ECO:0000313" key="8">
    <source>
        <dbReference type="Proteomes" id="UP001200741"/>
    </source>
</evidence>
<dbReference type="Gene3D" id="3.30.200.20">
    <property type="entry name" value="Phosphorylase Kinase, domain 1"/>
    <property type="match status" value="1"/>
</dbReference>
<evidence type="ECO:0000256" key="1">
    <source>
        <dbReference type="ARBA" id="ARBA00022679"/>
    </source>
</evidence>
<dbReference type="SUPFAM" id="SSF56112">
    <property type="entry name" value="Protein kinase-like (PK-like)"/>
    <property type="match status" value="1"/>
</dbReference>
<dbReference type="InterPro" id="IPR011009">
    <property type="entry name" value="Kinase-like_dom_sf"/>
</dbReference>
<proteinExistence type="predicted"/>
<dbReference type="Gene3D" id="3.30.450.40">
    <property type="match status" value="1"/>
</dbReference>
<dbReference type="InterPro" id="IPR029016">
    <property type="entry name" value="GAF-like_dom_sf"/>
</dbReference>
<dbReference type="PROSITE" id="PS00108">
    <property type="entry name" value="PROTEIN_KINASE_ST"/>
    <property type="match status" value="1"/>
</dbReference>
<dbReference type="Gene3D" id="1.10.3210.10">
    <property type="entry name" value="Hypothetical protein af1432"/>
    <property type="match status" value="1"/>
</dbReference>
<gene>
    <name evidence="7" type="ORF">LXT13_02955</name>
</gene>
<dbReference type="PROSITE" id="PS51833">
    <property type="entry name" value="HDOD"/>
    <property type="match status" value="1"/>
</dbReference>
<dbReference type="PANTHER" id="PTHR43289:SF6">
    <property type="entry name" value="SERINE_THREONINE-PROTEIN KINASE NEKL-3"/>
    <property type="match status" value="1"/>
</dbReference>
<dbReference type="InterPro" id="IPR008271">
    <property type="entry name" value="Ser/Thr_kinase_AS"/>
</dbReference>
<dbReference type="EMBL" id="JAJTWU010000001">
    <property type="protein sequence ID" value="MCE4553405.1"/>
    <property type="molecule type" value="Genomic_DNA"/>
</dbReference>
<feature type="domain" description="HDOD" evidence="6">
    <location>
        <begin position="297"/>
        <end position="499"/>
    </location>
</feature>
<keyword evidence="3" id="KW-0418">Kinase</keyword>
<dbReference type="Pfam" id="PF08668">
    <property type="entry name" value="HDOD"/>
    <property type="match status" value="1"/>
</dbReference>
<dbReference type="Proteomes" id="UP001200741">
    <property type="component" value="Unassembled WGS sequence"/>
</dbReference>
<dbReference type="RefSeq" id="WP_233370106.1">
    <property type="nucleotide sequence ID" value="NZ_JAJTWU010000001.1"/>
</dbReference>
<dbReference type="SUPFAM" id="SSF55781">
    <property type="entry name" value="GAF domain-like"/>
    <property type="match status" value="1"/>
</dbReference>
<accession>A0ABS8XQ36</accession>
<evidence type="ECO:0000256" key="3">
    <source>
        <dbReference type="ARBA" id="ARBA00022777"/>
    </source>
</evidence>
<dbReference type="SMART" id="SM00220">
    <property type="entry name" value="S_TKc"/>
    <property type="match status" value="1"/>
</dbReference>
<keyword evidence="1" id="KW-0808">Transferase</keyword>
<keyword evidence="4" id="KW-0067">ATP-binding</keyword>
<evidence type="ECO:0000256" key="2">
    <source>
        <dbReference type="ARBA" id="ARBA00022741"/>
    </source>
</evidence>
<protein>
    <submittedName>
        <fullName evidence="7">HDOD domain-containing protein</fullName>
    </submittedName>
</protein>
<feature type="domain" description="Protein kinase" evidence="5">
    <location>
        <begin position="11"/>
        <end position="268"/>
    </location>
</feature>
<keyword evidence="2" id="KW-0547">Nucleotide-binding</keyword>
<dbReference type="Pfam" id="PF00069">
    <property type="entry name" value="Pkinase"/>
    <property type="match status" value="1"/>
</dbReference>
<comment type="caution">
    <text evidence="7">The sequence shown here is derived from an EMBL/GenBank/DDBJ whole genome shotgun (WGS) entry which is preliminary data.</text>
</comment>
<keyword evidence="8" id="KW-1185">Reference proteome</keyword>
<evidence type="ECO:0000256" key="4">
    <source>
        <dbReference type="ARBA" id="ARBA00022840"/>
    </source>
</evidence>
<reference evidence="7 8" key="1">
    <citation type="submission" date="2021-12" db="EMBL/GenBank/DDBJ databases">
        <title>Genome seq of P8.</title>
        <authorList>
            <person name="Seo T."/>
        </authorList>
    </citation>
    <scope>NUCLEOTIDE SEQUENCE [LARGE SCALE GENOMIC DNA]</scope>
    <source>
        <strain evidence="7 8">P8</strain>
    </source>
</reference>
<dbReference type="InterPro" id="IPR003018">
    <property type="entry name" value="GAF"/>
</dbReference>
<sequence>MSEDLPQLGRFRLMQRLGEGAQATVWLAHDPLLDREVAVKLLKAAAEPGSVDEWLHEARAVSRLTHPNIVPVFEADTQGGHSYLVFEYVSGGTLSQRLRAGPPPTAAEAVTLMLGVLDGLTAAHAAGLVHRDLKPSNILLDAQGRARVMDFGIAARVSSDAGASSRIVGTPGYISPEAARGAAPHPQMDVFAAAVMLAEMLSGQRLNHDPDPWRAIQRVQSTDLVLPSGLDPAVDDALRAIVQRGLAREPSARWPSAVAMRDALAAWLRPIVEPDAEAQDAPVLDFLLRRMRHKSDFPALSDAIMRIQRLTQSEHESLANLSNEILKDVALTQKLLRLVNTAAYRHASGGQGGGGISTVSRAVALIGFAGIRNLALSLVLLERMENKGHAQRLREDFLRTLMAASLARELCSTEREAEEAFLGAMLYHLGRTLTEFYFPEEAEAVRRLVSPADDGLALSEAAASAQVLGMSYEALGLGVARQWGLPEALQRAMRRPGGEPPQKLIEDAAERQRWLARAANDMADLILQTPPEQAHAKVRALGQRHARALGLGAERFEQAADVARQRLAQMTEALDMRLPKHSRAQRLLAPLTPSALDSLTAHELAPTQVLERSEVPGAPRDPGLSGELLAAGIQEVTDAMVNSCQLNAVLRMILETIYRALGARRVIFCLRDARGQVLTGRLGVGEEVERLAPLMRVDLTQQPPDLFGAVCLKGADTLIQDARAPNIAARLPAWFQGELNAQTFLLLPLMLKGAPLGLLYADHAQAGGVQLGDKELSLLRTLRNQAVMAFRQATT</sequence>
<dbReference type="PANTHER" id="PTHR43289">
    <property type="entry name" value="MITOGEN-ACTIVATED PROTEIN KINASE KINASE KINASE 20-RELATED"/>
    <property type="match status" value="1"/>
</dbReference>
<dbReference type="InterPro" id="IPR013976">
    <property type="entry name" value="HDOD"/>
</dbReference>
<dbReference type="SUPFAM" id="SSF109604">
    <property type="entry name" value="HD-domain/PDEase-like"/>
    <property type="match status" value="1"/>
</dbReference>
<evidence type="ECO:0000313" key="7">
    <source>
        <dbReference type="EMBL" id="MCE4553405.1"/>
    </source>
</evidence>
<dbReference type="PROSITE" id="PS50011">
    <property type="entry name" value="PROTEIN_KINASE_DOM"/>
    <property type="match status" value="1"/>
</dbReference>
<evidence type="ECO:0000259" key="5">
    <source>
        <dbReference type="PROSITE" id="PS50011"/>
    </source>
</evidence>
<dbReference type="CDD" id="cd14014">
    <property type="entry name" value="STKc_PknB_like"/>
    <property type="match status" value="1"/>
</dbReference>
<dbReference type="Gene3D" id="1.10.510.10">
    <property type="entry name" value="Transferase(Phosphotransferase) domain 1"/>
    <property type="match status" value="1"/>
</dbReference>